<proteinExistence type="predicted"/>
<feature type="transmembrane region" description="Helical" evidence="1">
    <location>
        <begin position="20"/>
        <end position="42"/>
    </location>
</feature>
<evidence type="ECO:0000313" key="2">
    <source>
        <dbReference type="EMBL" id="KAG0024655.1"/>
    </source>
</evidence>
<name>A0A9P6N761_9FUNG</name>
<gene>
    <name evidence="2" type="ORF">BGZ80_011323</name>
</gene>
<comment type="caution">
    <text evidence="2">The sequence shown here is derived from an EMBL/GenBank/DDBJ whole genome shotgun (WGS) entry which is preliminary data.</text>
</comment>
<accession>A0A9P6N761</accession>
<feature type="transmembrane region" description="Helical" evidence="1">
    <location>
        <begin position="63"/>
        <end position="81"/>
    </location>
</feature>
<evidence type="ECO:0000313" key="3">
    <source>
        <dbReference type="Proteomes" id="UP000703661"/>
    </source>
</evidence>
<keyword evidence="3" id="KW-1185">Reference proteome</keyword>
<keyword evidence="1" id="KW-0472">Membrane</keyword>
<protein>
    <submittedName>
        <fullName evidence="2">Uncharacterized protein</fullName>
    </submittedName>
</protein>
<dbReference type="PANTHER" id="PTHR41390">
    <property type="entry name" value="CHROMOSOME 7, WHOLE GENOME SHOTGUN SEQUENCE"/>
    <property type="match status" value="1"/>
</dbReference>
<feature type="transmembrane region" description="Helical" evidence="1">
    <location>
        <begin position="87"/>
        <end position="105"/>
    </location>
</feature>
<keyword evidence="1" id="KW-0812">Transmembrane</keyword>
<dbReference type="EMBL" id="JAAAID010000009">
    <property type="protein sequence ID" value="KAG0024655.1"/>
    <property type="molecule type" value="Genomic_DNA"/>
</dbReference>
<dbReference type="AlphaFoldDB" id="A0A9P6N761"/>
<keyword evidence="1" id="KW-1133">Transmembrane helix</keyword>
<dbReference type="Proteomes" id="UP000703661">
    <property type="component" value="Unassembled WGS sequence"/>
</dbReference>
<evidence type="ECO:0000256" key="1">
    <source>
        <dbReference type="SAM" id="Phobius"/>
    </source>
</evidence>
<sequence>MDAWHRPDKEVGKDLVKGTLVAGVAGATAGASIAFRESFLRFQRNKNPYYGFKDSQTMEIDQLWSSTVAGACTGGVLSALARGPKTVPSGTFMFGALAFGGQWILNKANRYRQEKILETIPLESTTAQAKGIHADSREHVGTGLLKVLPVHRTDVDDYEKRLLQKLELIEREQKILEEEVLRRKRIADSEATQEKSV</sequence>
<reference evidence="2" key="1">
    <citation type="journal article" date="2020" name="Fungal Divers.">
        <title>Resolving the Mortierellaceae phylogeny through synthesis of multi-gene phylogenetics and phylogenomics.</title>
        <authorList>
            <person name="Vandepol N."/>
            <person name="Liber J."/>
            <person name="Desiro A."/>
            <person name="Na H."/>
            <person name="Kennedy M."/>
            <person name="Barry K."/>
            <person name="Grigoriev I.V."/>
            <person name="Miller A.N."/>
            <person name="O'Donnell K."/>
            <person name="Stajich J.E."/>
            <person name="Bonito G."/>
        </authorList>
    </citation>
    <scope>NUCLEOTIDE SEQUENCE</scope>
    <source>
        <strain evidence="2">NRRL 2769</strain>
    </source>
</reference>
<organism evidence="2 3">
    <name type="scientific">Entomortierella chlamydospora</name>
    <dbReference type="NCBI Taxonomy" id="101097"/>
    <lineage>
        <taxon>Eukaryota</taxon>
        <taxon>Fungi</taxon>
        <taxon>Fungi incertae sedis</taxon>
        <taxon>Mucoromycota</taxon>
        <taxon>Mortierellomycotina</taxon>
        <taxon>Mortierellomycetes</taxon>
        <taxon>Mortierellales</taxon>
        <taxon>Mortierellaceae</taxon>
        <taxon>Entomortierella</taxon>
    </lineage>
</organism>
<dbReference type="PANTHER" id="PTHR41390:SF1">
    <property type="entry name" value="NADH-UBIQUINONE OXIDOREDUCTASE 213 KDA SUBUNIT"/>
    <property type="match status" value="1"/>
</dbReference>